<evidence type="ECO:0000256" key="2">
    <source>
        <dbReference type="SAM" id="MobiDB-lite"/>
    </source>
</evidence>
<evidence type="ECO:0000256" key="1">
    <source>
        <dbReference type="SAM" id="Coils"/>
    </source>
</evidence>
<keyword evidence="1" id="KW-0175">Coiled coil</keyword>
<dbReference type="EMBL" id="CP094970">
    <property type="protein sequence ID" value="UYM05193.1"/>
    <property type="molecule type" value="Genomic_DNA"/>
</dbReference>
<dbReference type="AlphaFoldDB" id="A0AA46THC5"/>
<keyword evidence="4" id="KW-1185">Reference proteome</keyword>
<dbReference type="KEGG" id="sgrg:L0C25_22175"/>
<protein>
    <submittedName>
        <fullName evidence="3">Copper transporter</fullName>
    </submittedName>
</protein>
<feature type="coiled-coil region" evidence="1">
    <location>
        <begin position="34"/>
        <end position="61"/>
    </location>
</feature>
<evidence type="ECO:0000313" key="3">
    <source>
        <dbReference type="EMBL" id="UYM05193.1"/>
    </source>
</evidence>
<feature type="region of interest" description="Disordered" evidence="2">
    <location>
        <begin position="289"/>
        <end position="308"/>
    </location>
</feature>
<proteinExistence type="predicted"/>
<sequence>MIDFRYHLISIIAIFLALAAGVALGAGPLDEPFSEQLASEADKDRQDKADLREQLDEADDVRGFQDAFAQQVGSDLLSGALQDRTVALFVLPGADDDAAKGLTDEIEAAGGSVTTTVNVSDKMIDPSEQQFAEGVARQSLDGQNGAPDTSGMSSYQLLGTALARAYLGDGSDTKFDSTSGTIASAYKEAGFVETSAEPTGRASLALFVVPGADDMEDNQDELVSTVASAADAASSGAVVAGPPASAADGGVVAYVRSNDVGETVSTVDAVNVAAGQIVTALALQREAGGKSGHYGAEDGAAQAMPGNN</sequence>
<evidence type="ECO:0000313" key="4">
    <source>
        <dbReference type="Proteomes" id="UP001164390"/>
    </source>
</evidence>
<dbReference type="Proteomes" id="UP001164390">
    <property type="component" value="Chromosome"/>
</dbReference>
<name>A0AA46THC5_9ACTN</name>
<accession>A0AA46THC5</accession>
<dbReference type="InterPro" id="IPR021522">
    <property type="entry name" value="MctB"/>
</dbReference>
<dbReference type="GO" id="GO:0055070">
    <property type="term" value="P:copper ion homeostasis"/>
    <property type="evidence" value="ECO:0007669"/>
    <property type="project" value="InterPro"/>
</dbReference>
<organism evidence="3 4">
    <name type="scientific">Solicola gregarius</name>
    <dbReference type="NCBI Taxonomy" id="2908642"/>
    <lineage>
        <taxon>Bacteria</taxon>
        <taxon>Bacillati</taxon>
        <taxon>Actinomycetota</taxon>
        <taxon>Actinomycetes</taxon>
        <taxon>Propionibacteriales</taxon>
        <taxon>Nocardioidaceae</taxon>
        <taxon>Solicola</taxon>
    </lineage>
</organism>
<dbReference type="RefSeq" id="WP_271633980.1">
    <property type="nucleotide sequence ID" value="NZ_CP094970.1"/>
</dbReference>
<gene>
    <name evidence="3" type="ORF">L0C25_22175</name>
</gene>
<dbReference type="Pfam" id="PF11382">
    <property type="entry name" value="MctB"/>
    <property type="match status" value="1"/>
</dbReference>
<reference evidence="3" key="1">
    <citation type="submission" date="2022-01" db="EMBL/GenBank/DDBJ databases">
        <title>Nocardioidaceae gen. sp. A5X3R13.</title>
        <authorList>
            <person name="Lopez Marin M.A."/>
            <person name="Uhlik O."/>
        </authorList>
    </citation>
    <scope>NUCLEOTIDE SEQUENCE</scope>
    <source>
        <strain evidence="3">A5X3R13</strain>
    </source>
</reference>
<dbReference type="GO" id="GO:0016020">
    <property type="term" value="C:membrane"/>
    <property type="evidence" value="ECO:0007669"/>
    <property type="project" value="InterPro"/>
</dbReference>